<dbReference type="SUPFAM" id="SSF53335">
    <property type="entry name" value="S-adenosyl-L-methionine-dependent methyltransferases"/>
    <property type="match status" value="1"/>
</dbReference>
<comment type="caution">
    <text evidence="2">The sequence shown here is derived from an EMBL/GenBank/DDBJ whole genome shotgun (WGS) entry which is preliminary data.</text>
</comment>
<reference evidence="2" key="1">
    <citation type="journal article" date="2015" name="Nature">
        <title>Complex archaea that bridge the gap between prokaryotes and eukaryotes.</title>
        <authorList>
            <person name="Spang A."/>
            <person name="Saw J.H."/>
            <person name="Jorgensen S.L."/>
            <person name="Zaremba-Niedzwiedzka K."/>
            <person name="Martijn J."/>
            <person name="Lind A.E."/>
            <person name="van Eijk R."/>
            <person name="Schleper C."/>
            <person name="Guy L."/>
            <person name="Ettema T.J."/>
        </authorList>
    </citation>
    <scope>NUCLEOTIDE SEQUENCE</scope>
</reference>
<proteinExistence type="predicted"/>
<dbReference type="EMBL" id="LAZR01004546">
    <property type="protein sequence ID" value="KKN07637.1"/>
    <property type="molecule type" value="Genomic_DNA"/>
</dbReference>
<dbReference type="Pfam" id="PF08241">
    <property type="entry name" value="Methyltransf_11"/>
    <property type="match status" value="1"/>
</dbReference>
<dbReference type="GO" id="GO:0008757">
    <property type="term" value="F:S-adenosylmethionine-dependent methyltransferase activity"/>
    <property type="evidence" value="ECO:0007669"/>
    <property type="project" value="InterPro"/>
</dbReference>
<dbReference type="Gene3D" id="3.40.50.150">
    <property type="entry name" value="Vaccinia Virus protein VP39"/>
    <property type="match status" value="1"/>
</dbReference>
<dbReference type="InterPro" id="IPR029063">
    <property type="entry name" value="SAM-dependent_MTases_sf"/>
</dbReference>
<feature type="domain" description="Methyltransferase type 11" evidence="1">
    <location>
        <begin position="42"/>
        <end position="92"/>
    </location>
</feature>
<dbReference type="AlphaFoldDB" id="A0A0F9N6X6"/>
<dbReference type="InterPro" id="IPR013216">
    <property type="entry name" value="Methyltransf_11"/>
</dbReference>
<evidence type="ECO:0000259" key="1">
    <source>
        <dbReference type="Pfam" id="PF08241"/>
    </source>
</evidence>
<gene>
    <name evidence="2" type="ORF">LCGC14_1064880</name>
</gene>
<name>A0A0F9N6X6_9ZZZZ</name>
<sequence length="194" mass="23016">MVLIKENVKEKLLRFPAIELGSGTQNVNRVTIDKIDNPHVDIVADLEGGLGFLEDSSVREIYCKSVLEHIENFEQLMREMERVLMPNGRIYIFVPHFSNPYHYSDSTHKTFFGLYTFSYYTNDQPYKRKVPTHYHDVKLRIVKQRLIFASPFFVRNKFKKLFGKIVNSSKYLQELYEENCWLYPCYGLEIELIK</sequence>
<protein>
    <recommendedName>
        <fullName evidence="1">Methyltransferase type 11 domain-containing protein</fullName>
    </recommendedName>
</protein>
<accession>A0A0F9N6X6</accession>
<organism evidence="2">
    <name type="scientific">marine sediment metagenome</name>
    <dbReference type="NCBI Taxonomy" id="412755"/>
    <lineage>
        <taxon>unclassified sequences</taxon>
        <taxon>metagenomes</taxon>
        <taxon>ecological metagenomes</taxon>
    </lineage>
</organism>
<evidence type="ECO:0000313" key="2">
    <source>
        <dbReference type="EMBL" id="KKN07637.1"/>
    </source>
</evidence>